<evidence type="ECO:0000313" key="1">
    <source>
        <dbReference type="EMBL" id="KAI5659373.1"/>
    </source>
</evidence>
<reference evidence="2" key="1">
    <citation type="journal article" date="2023" name="Nat. Plants">
        <title>Single-cell RNA sequencing provides a high-resolution roadmap for understanding the multicellular compartmentation of specialized metabolism.</title>
        <authorList>
            <person name="Sun S."/>
            <person name="Shen X."/>
            <person name="Li Y."/>
            <person name="Li Y."/>
            <person name="Wang S."/>
            <person name="Li R."/>
            <person name="Zhang H."/>
            <person name="Shen G."/>
            <person name="Guo B."/>
            <person name="Wei J."/>
            <person name="Xu J."/>
            <person name="St-Pierre B."/>
            <person name="Chen S."/>
            <person name="Sun C."/>
        </authorList>
    </citation>
    <scope>NUCLEOTIDE SEQUENCE [LARGE SCALE GENOMIC DNA]</scope>
</reference>
<comment type="caution">
    <text evidence="1">The sequence shown here is derived from an EMBL/GenBank/DDBJ whole genome shotgun (WGS) entry which is preliminary data.</text>
</comment>
<organism evidence="1 2">
    <name type="scientific">Catharanthus roseus</name>
    <name type="common">Madagascar periwinkle</name>
    <name type="synonym">Vinca rosea</name>
    <dbReference type="NCBI Taxonomy" id="4058"/>
    <lineage>
        <taxon>Eukaryota</taxon>
        <taxon>Viridiplantae</taxon>
        <taxon>Streptophyta</taxon>
        <taxon>Embryophyta</taxon>
        <taxon>Tracheophyta</taxon>
        <taxon>Spermatophyta</taxon>
        <taxon>Magnoliopsida</taxon>
        <taxon>eudicotyledons</taxon>
        <taxon>Gunneridae</taxon>
        <taxon>Pentapetalae</taxon>
        <taxon>asterids</taxon>
        <taxon>lamiids</taxon>
        <taxon>Gentianales</taxon>
        <taxon>Apocynaceae</taxon>
        <taxon>Rauvolfioideae</taxon>
        <taxon>Vinceae</taxon>
        <taxon>Catharanthinae</taxon>
        <taxon>Catharanthus</taxon>
    </lineage>
</organism>
<evidence type="ECO:0000313" key="2">
    <source>
        <dbReference type="Proteomes" id="UP001060085"/>
    </source>
</evidence>
<protein>
    <submittedName>
        <fullName evidence="1">Uncharacterized protein</fullName>
    </submittedName>
</protein>
<keyword evidence="2" id="KW-1185">Reference proteome</keyword>
<dbReference type="EMBL" id="CM044706">
    <property type="protein sequence ID" value="KAI5659373.1"/>
    <property type="molecule type" value="Genomic_DNA"/>
</dbReference>
<name>A0ACC0AH98_CATRO</name>
<accession>A0ACC0AH98</accession>
<sequence length="124" mass="14687">MGIKGEEKFQKDYSLCDVYLYTHCKYSEEEISKVLENIKESCSVKIVDTYAPDVYSRETYKRTYQENFHLNGVGNRARDFRRKWIIEIRILPQDVANATCWDIIENIVITSVQAIYKFVFLKVL</sequence>
<gene>
    <name evidence="1" type="ORF">M9H77_28166</name>
</gene>
<dbReference type="Proteomes" id="UP001060085">
    <property type="component" value="Linkage Group LG06"/>
</dbReference>
<proteinExistence type="predicted"/>